<evidence type="ECO:0000256" key="1">
    <source>
        <dbReference type="SAM" id="SignalP"/>
    </source>
</evidence>
<dbReference type="InterPro" id="IPR013766">
    <property type="entry name" value="Thioredoxin_domain"/>
</dbReference>
<dbReference type="RefSeq" id="WP_097651267.1">
    <property type="nucleotide sequence ID" value="NZ_LYXE01000059.1"/>
</dbReference>
<keyword evidence="1" id="KW-0732">Signal</keyword>
<comment type="caution">
    <text evidence="3">The sequence shown here is derived from an EMBL/GenBank/DDBJ whole genome shotgun (WGS) entry which is preliminary data.</text>
</comment>
<feature type="signal peptide" evidence="1">
    <location>
        <begin position="1"/>
        <end position="26"/>
    </location>
</feature>
<dbReference type="EMBL" id="LYXE01000059">
    <property type="protein sequence ID" value="PDW00072.1"/>
    <property type="molecule type" value="Genomic_DNA"/>
</dbReference>
<dbReference type="Proteomes" id="UP000220922">
    <property type="component" value="Unassembled WGS sequence"/>
</dbReference>
<protein>
    <recommendedName>
        <fullName evidence="2">Thioredoxin domain-containing protein</fullName>
    </recommendedName>
</protein>
<name>A0A2H3KPA0_9CHLR</name>
<organism evidence="3 4">
    <name type="scientific">Candidatus Chloroploca asiatica</name>
    <dbReference type="NCBI Taxonomy" id="1506545"/>
    <lineage>
        <taxon>Bacteria</taxon>
        <taxon>Bacillati</taxon>
        <taxon>Chloroflexota</taxon>
        <taxon>Chloroflexia</taxon>
        <taxon>Chloroflexales</taxon>
        <taxon>Chloroflexineae</taxon>
        <taxon>Oscillochloridaceae</taxon>
        <taxon>Candidatus Chloroploca</taxon>
    </lineage>
</organism>
<sequence>MTTSTTIRMFVLTLLVLGLLTGCGQTSTPTSNPTTPSRGQGAMVPVLALSELAPGPNRIAVGVLQDGSPINDPELSLPMRFFYLDDGNTAEVRSESTAVYRGEGLPFGLYVGYASFDQPGAWGVEITLPQAEGEPVVSRLRLDVLAQPQVPAVGMAAIPTNNLTIRDQPDLTRLTSDARPDADLYQMTISEAIAAGQPFVVTFSTPGYCQTAVCAPNQMVLKQLKDQYKGSINFIHVEVYAYPFGENFQAQRFVQSMRDWKLRTEPWTFLVDANGIIQARYEGGLTFAELEPALAQLAAGEPITPPSE</sequence>
<evidence type="ECO:0000259" key="2">
    <source>
        <dbReference type="PROSITE" id="PS51352"/>
    </source>
</evidence>
<feature type="domain" description="Thioredoxin" evidence="2">
    <location>
        <begin position="162"/>
        <end position="299"/>
    </location>
</feature>
<dbReference type="PROSITE" id="PS51352">
    <property type="entry name" value="THIOREDOXIN_2"/>
    <property type="match status" value="1"/>
</dbReference>
<reference evidence="3 4" key="1">
    <citation type="submission" date="2016-05" db="EMBL/GenBank/DDBJ databases">
        <authorList>
            <person name="Lavstsen T."/>
            <person name="Jespersen J.S."/>
        </authorList>
    </citation>
    <scope>NUCLEOTIDE SEQUENCE [LARGE SCALE GENOMIC DNA]</scope>
    <source>
        <strain evidence="3 4">B7-9</strain>
    </source>
</reference>
<dbReference type="InterPro" id="IPR036249">
    <property type="entry name" value="Thioredoxin-like_sf"/>
</dbReference>
<dbReference type="InterPro" id="IPR012336">
    <property type="entry name" value="Thioredoxin-like_fold"/>
</dbReference>
<evidence type="ECO:0000313" key="4">
    <source>
        <dbReference type="Proteomes" id="UP000220922"/>
    </source>
</evidence>
<evidence type="ECO:0000313" key="3">
    <source>
        <dbReference type="EMBL" id="PDW00072.1"/>
    </source>
</evidence>
<dbReference type="OrthoDB" id="5178197at2"/>
<dbReference type="Pfam" id="PF13098">
    <property type="entry name" value="Thioredoxin_2"/>
    <property type="match status" value="1"/>
</dbReference>
<keyword evidence="4" id="KW-1185">Reference proteome</keyword>
<dbReference type="Gene3D" id="3.40.30.10">
    <property type="entry name" value="Glutaredoxin"/>
    <property type="match status" value="1"/>
</dbReference>
<gene>
    <name evidence="3" type="ORF">A9Q02_10725</name>
</gene>
<feature type="chain" id="PRO_5013635326" description="Thioredoxin domain-containing protein" evidence="1">
    <location>
        <begin position="27"/>
        <end position="308"/>
    </location>
</feature>
<dbReference type="SUPFAM" id="SSF52833">
    <property type="entry name" value="Thioredoxin-like"/>
    <property type="match status" value="1"/>
</dbReference>
<proteinExistence type="predicted"/>
<accession>A0A2H3KPA0</accession>
<dbReference type="AlphaFoldDB" id="A0A2H3KPA0"/>